<keyword evidence="5" id="KW-1185">Reference proteome</keyword>
<dbReference type="InterPro" id="IPR002563">
    <property type="entry name" value="Flavin_Rdtase-like_dom"/>
</dbReference>
<evidence type="ECO:0000256" key="2">
    <source>
        <dbReference type="ARBA" id="ARBA00023002"/>
    </source>
</evidence>
<dbReference type="Pfam" id="PF01613">
    <property type="entry name" value="Flavin_Reduct"/>
    <property type="match status" value="1"/>
</dbReference>
<dbReference type="Proteomes" id="UP001316184">
    <property type="component" value="Chromosome"/>
</dbReference>
<evidence type="ECO:0000313" key="4">
    <source>
        <dbReference type="EMBL" id="UUP12913.1"/>
    </source>
</evidence>
<dbReference type="InterPro" id="IPR050268">
    <property type="entry name" value="NADH-dep_flavin_reductase"/>
</dbReference>
<feature type="domain" description="Flavin reductase like" evidence="3">
    <location>
        <begin position="23"/>
        <end position="165"/>
    </location>
</feature>
<dbReference type="InterPro" id="IPR012349">
    <property type="entry name" value="Split_barrel_FMN-bd"/>
</dbReference>
<accession>A0ABY5M8E1</accession>
<name>A0ABY5M8E1_9ACTN</name>
<dbReference type="Gene3D" id="2.30.110.10">
    <property type="entry name" value="Electron Transport, Fmn-binding Protein, Chain A"/>
    <property type="match status" value="1"/>
</dbReference>
<evidence type="ECO:0000259" key="3">
    <source>
        <dbReference type="SMART" id="SM00903"/>
    </source>
</evidence>
<comment type="similarity">
    <text evidence="1">Belongs to the non-flavoprotein flavin reductase family.</text>
</comment>
<dbReference type="RefSeq" id="WP_232401577.1">
    <property type="nucleotide sequence ID" value="NZ_CP102173.1"/>
</dbReference>
<dbReference type="PANTHER" id="PTHR30466:SF11">
    <property type="entry name" value="FLAVIN-DEPENDENT MONOOXYGENASE, REDUCTASE SUBUNIT HSAB"/>
    <property type="match status" value="1"/>
</dbReference>
<dbReference type="EMBL" id="CP102173">
    <property type="protein sequence ID" value="UUP12913.1"/>
    <property type="molecule type" value="Genomic_DNA"/>
</dbReference>
<dbReference type="SMART" id="SM00903">
    <property type="entry name" value="Flavin_Reduct"/>
    <property type="match status" value="1"/>
</dbReference>
<evidence type="ECO:0000313" key="5">
    <source>
        <dbReference type="Proteomes" id="UP001316184"/>
    </source>
</evidence>
<proteinExistence type="inferred from homology"/>
<organism evidence="4 5">
    <name type="scientific">Aeromicrobium wangtongii</name>
    <dbReference type="NCBI Taxonomy" id="2969247"/>
    <lineage>
        <taxon>Bacteria</taxon>
        <taxon>Bacillati</taxon>
        <taxon>Actinomycetota</taxon>
        <taxon>Actinomycetes</taxon>
        <taxon>Propionibacteriales</taxon>
        <taxon>Nocardioidaceae</taxon>
        <taxon>Aeromicrobium</taxon>
    </lineage>
</organism>
<dbReference type="SUPFAM" id="SSF50475">
    <property type="entry name" value="FMN-binding split barrel"/>
    <property type="match status" value="1"/>
</dbReference>
<dbReference type="PANTHER" id="PTHR30466">
    <property type="entry name" value="FLAVIN REDUCTASE"/>
    <property type="match status" value="1"/>
</dbReference>
<protein>
    <submittedName>
        <fullName evidence="4">Flavin reductase family protein</fullName>
    </submittedName>
</protein>
<gene>
    <name evidence="4" type="ORF">NQV15_13750</name>
</gene>
<keyword evidence="2" id="KW-0560">Oxidoreductase</keyword>
<reference evidence="4 5" key="1">
    <citation type="submission" date="2022-08" db="EMBL/GenBank/DDBJ databases">
        <title>novel species in genus Aeromicrobium.</title>
        <authorList>
            <person name="Ye L."/>
        </authorList>
    </citation>
    <scope>NUCLEOTIDE SEQUENCE [LARGE SCALE GENOMIC DNA]</scope>
    <source>
        <strain evidence="5">zg-Y1379</strain>
    </source>
</reference>
<evidence type="ECO:0000256" key="1">
    <source>
        <dbReference type="ARBA" id="ARBA00008898"/>
    </source>
</evidence>
<sequence length="172" mass="18448">MTLTASTLPAIEVDPRRHFRNVLGHLPTGVAVVATSGPDGPIGMAVNSITSVSLDPPLISICIARTSSTWPRIRSMGRFCISILAEHHEQTSRRFAGPDPDRFAGASWRSQSGGPALDDAVAWLDCDVYAEYAAGDHTIVVAQVRDLGSTDDGRALVFFRGSYGTFAPHEQI</sequence>